<accession>A0A819GJE6</accession>
<dbReference type="GO" id="GO:0009451">
    <property type="term" value="P:RNA modification"/>
    <property type="evidence" value="ECO:0007669"/>
    <property type="project" value="InterPro"/>
</dbReference>
<dbReference type="EMBL" id="CAJOBF010000890">
    <property type="protein sequence ID" value="CAF3884441.1"/>
    <property type="molecule type" value="Genomic_DNA"/>
</dbReference>
<dbReference type="AlphaFoldDB" id="A0A819GJE6"/>
<protein>
    <recommendedName>
        <fullName evidence="2">DYW domain-containing protein</fullName>
    </recommendedName>
</protein>
<dbReference type="InterPro" id="IPR032867">
    <property type="entry name" value="DYW_dom"/>
</dbReference>
<dbReference type="GO" id="GO:0048731">
    <property type="term" value="P:system development"/>
    <property type="evidence" value="ECO:0007669"/>
    <property type="project" value="UniProtKB-ARBA"/>
</dbReference>
<keyword evidence="1" id="KW-0677">Repeat</keyword>
<gene>
    <name evidence="3" type="ORF">UXM345_LOCUS9653</name>
</gene>
<evidence type="ECO:0000313" key="3">
    <source>
        <dbReference type="EMBL" id="CAF3884441.1"/>
    </source>
</evidence>
<reference evidence="3" key="1">
    <citation type="submission" date="2021-02" db="EMBL/GenBank/DDBJ databases">
        <authorList>
            <person name="Nowell W R."/>
        </authorList>
    </citation>
    <scope>NUCLEOTIDE SEQUENCE</scope>
</reference>
<dbReference type="Gene3D" id="1.25.40.10">
    <property type="entry name" value="Tetratricopeptide repeat domain"/>
    <property type="match status" value="5"/>
</dbReference>
<dbReference type="Pfam" id="PF01535">
    <property type="entry name" value="PPR"/>
    <property type="match status" value="1"/>
</dbReference>
<dbReference type="InterPro" id="IPR046960">
    <property type="entry name" value="PPR_At4g14850-like_plant"/>
</dbReference>
<dbReference type="InterPro" id="IPR002885">
    <property type="entry name" value="PPR_rpt"/>
</dbReference>
<evidence type="ECO:0000256" key="1">
    <source>
        <dbReference type="ARBA" id="ARBA00022737"/>
    </source>
</evidence>
<feature type="domain" description="DYW" evidence="2">
    <location>
        <begin position="663"/>
        <end position="754"/>
    </location>
</feature>
<dbReference type="GO" id="GO:0003723">
    <property type="term" value="F:RNA binding"/>
    <property type="evidence" value="ECO:0007669"/>
    <property type="project" value="InterPro"/>
</dbReference>
<dbReference type="Pfam" id="PF14432">
    <property type="entry name" value="DYW_deaminase"/>
    <property type="match status" value="1"/>
</dbReference>
<dbReference type="InterPro" id="IPR011990">
    <property type="entry name" value="TPR-like_helical_dom_sf"/>
</dbReference>
<dbReference type="GO" id="GO:0008270">
    <property type="term" value="F:zinc ion binding"/>
    <property type="evidence" value="ECO:0007669"/>
    <property type="project" value="InterPro"/>
</dbReference>
<comment type="caution">
    <text evidence="3">The sequence shown here is derived from an EMBL/GenBank/DDBJ whole genome shotgun (WGS) entry which is preliminary data.</text>
</comment>
<proteinExistence type="predicted"/>
<dbReference type="PANTHER" id="PTHR24015:SF553">
    <property type="entry name" value="DYW DOMAIN-CONTAINING PROTEIN"/>
    <property type="match status" value="1"/>
</dbReference>
<organism evidence="3 4">
    <name type="scientific">Rotaria magnacalcarata</name>
    <dbReference type="NCBI Taxonomy" id="392030"/>
    <lineage>
        <taxon>Eukaryota</taxon>
        <taxon>Metazoa</taxon>
        <taxon>Spiralia</taxon>
        <taxon>Gnathifera</taxon>
        <taxon>Rotifera</taxon>
        <taxon>Eurotatoria</taxon>
        <taxon>Bdelloidea</taxon>
        <taxon>Philodinida</taxon>
        <taxon>Philodinidae</taxon>
        <taxon>Rotaria</taxon>
    </lineage>
</organism>
<dbReference type="Pfam" id="PF13041">
    <property type="entry name" value="PPR_2"/>
    <property type="match status" value="1"/>
</dbReference>
<evidence type="ECO:0000259" key="2">
    <source>
        <dbReference type="Pfam" id="PF14432"/>
    </source>
</evidence>
<dbReference type="PANTHER" id="PTHR24015">
    <property type="entry name" value="OS07G0578800 PROTEIN-RELATED"/>
    <property type="match status" value="1"/>
</dbReference>
<name>A0A819GJE6_9BILA</name>
<sequence length="1133" mass="130856">MLRFYIKSYHRQSACVINIWSTRCLSSANKLISHDEIRTWNHSLRELLRHGKLEEVLEQYHNRKSTLGDLSIQTYCIVFKAYTLTKKWSEGHRLYTQIRTNTKLYNDQQLKIATEQILADLLASLPTSTQPHHIDPTVFSIVMTGYNLHRQPDKTLITFDRIQCPDAISYLLAFQACALLKNLQKGKELAKKLEKLNIDLGKNFKLQTALFDMYGKCDDVPNAETIFEMIENPTIVHYNSLLKVYNNNKMYDKAFELYYKLKQNQKNLMSDQITFSCILYSVAKIAHSDRCQDILNDLNSSKIHLDQHPILQISLIHALGKCGDIITAQNVFDQITQERTTGIYNALMKGYIYAQTPLIALSIFDKIPKPDTISYLIAINACAQISMLRRARILYEQILSNFPSYKEDIRIMNALIDMFGKCADVNVAQQLFNMIEYKDIISYNALINAYGLNGYGLKALNIYNSLLMNSTLIPDEKTFSIILNACSHSLLVNEAEQIFDSIPTKSRNVFIYATMIDGLCRASKINPAENLLVQFEQTNRKYPPMYITLLTAYARAGNINKVIEIRDFIQEHFSTDFHYISSATILLANTYAFLDNMNEAKRLRTILTETNKLSGISKLPGISWTETNDGQIHEFIAHDKRHERTEDIYEELKYISDKLSKDGHKSDRRWITSDHNCSELADPLNTHSERLALAYQLLLRRTIPSNEPIQITKNLRICGDCHEIFKRITRIYTGLIILIRDRTRYHKFQQGKCSLMLIAHESCILQKKISMNQTHPKEFNFVLTQISPMTTLLEYLPDEILLTICQYLYQRYIIQAFCGLNYRLNCTISHFIRSFIVSNENFLTNEENVQLLSTIGPYLHSLTIKNISLSANEISLASNIRELTLIHTQPCLIPPLRNLTDLNIIYGPKFQSIDVLFLPNNNIHSVYISSISPLKVPVFSASKFSSIKQLTITLQSFDDFVQLLRICPQLTCLNLTLQTCDPITLEILENQLQIETSSTLRSFSLRTTYDLNVNFNTLKNIFKHLSSNIEHIAIEINTEDIACIDGELWENYLKQNLLDLHRFEFFILLRKENQDQTKLIPLEDIFKKFQSSYWSLMIPQNMTGYYNSSFSGISTCIHTEAIPTVKRRRYVLN</sequence>
<dbReference type="Proteomes" id="UP000663842">
    <property type="component" value="Unassembled WGS sequence"/>
</dbReference>
<evidence type="ECO:0000313" key="4">
    <source>
        <dbReference type="Proteomes" id="UP000663842"/>
    </source>
</evidence>
<dbReference type="FunFam" id="1.25.40.10:FF:000158">
    <property type="entry name" value="pentatricopeptide repeat-containing protein At2g33680"/>
    <property type="match status" value="1"/>
</dbReference>